<dbReference type="PANTHER" id="PTHR30353:SF0">
    <property type="entry name" value="TRANSMEMBRANE PROTEIN"/>
    <property type="match status" value="1"/>
</dbReference>
<dbReference type="OrthoDB" id="9813426at2"/>
<dbReference type="PANTHER" id="PTHR30353">
    <property type="entry name" value="INNER MEMBRANE PROTEIN DEDA-RELATED"/>
    <property type="match status" value="1"/>
</dbReference>
<evidence type="ECO:0000256" key="8">
    <source>
        <dbReference type="SAM" id="MobiDB-lite"/>
    </source>
</evidence>
<keyword evidence="3 7" id="KW-1003">Cell membrane</keyword>
<reference evidence="10 11" key="1">
    <citation type="submission" date="2019-03" db="EMBL/GenBank/DDBJ databases">
        <title>Genomics of glacier-inhabiting Cryobacterium strains.</title>
        <authorList>
            <person name="Liu Q."/>
            <person name="Xin Y.-H."/>
        </authorList>
    </citation>
    <scope>NUCLEOTIDE SEQUENCE [LARGE SCALE GENOMIC DNA]</scope>
    <source>
        <strain evidence="10 11">Sr36</strain>
    </source>
</reference>
<feature type="transmembrane region" description="Helical" evidence="7">
    <location>
        <begin position="182"/>
        <end position="202"/>
    </location>
</feature>
<keyword evidence="6 7" id="KW-0472">Membrane</keyword>
<organism evidence="10 11">
    <name type="scientific">Cryobacterium ruanii</name>
    <dbReference type="NCBI Taxonomy" id="1259197"/>
    <lineage>
        <taxon>Bacteria</taxon>
        <taxon>Bacillati</taxon>
        <taxon>Actinomycetota</taxon>
        <taxon>Actinomycetes</taxon>
        <taxon>Micrococcales</taxon>
        <taxon>Microbacteriaceae</taxon>
        <taxon>Cryobacterium</taxon>
    </lineage>
</organism>
<evidence type="ECO:0000256" key="4">
    <source>
        <dbReference type="ARBA" id="ARBA00022692"/>
    </source>
</evidence>
<evidence type="ECO:0000256" key="3">
    <source>
        <dbReference type="ARBA" id="ARBA00022475"/>
    </source>
</evidence>
<proteinExistence type="inferred from homology"/>
<comment type="similarity">
    <text evidence="2 7">Belongs to the DedA family.</text>
</comment>
<feature type="transmembrane region" description="Helical" evidence="7">
    <location>
        <begin position="57"/>
        <end position="80"/>
    </location>
</feature>
<keyword evidence="11" id="KW-1185">Reference proteome</keyword>
<gene>
    <name evidence="10" type="ORF">E3T47_02895</name>
</gene>
<feature type="transmembrane region" description="Helical" evidence="7">
    <location>
        <begin position="20"/>
        <end position="45"/>
    </location>
</feature>
<dbReference type="RefSeq" id="WP_134554117.1">
    <property type="nucleotide sequence ID" value="NZ_SOHK01000005.1"/>
</dbReference>
<dbReference type="AlphaFoldDB" id="A0A4V3ITU7"/>
<evidence type="ECO:0000256" key="1">
    <source>
        <dbReference type="ARBA" id="ARBA00004651"/>
    </source>
</evidence>
<dbReference type="Pfam" id="PF09335">
    <property type="entry name" value="VTT_dom"/>
    <property type="match status" value="1"/>
</dbReference>
<dbReference type="GO" id="GO:0005886">
    <property type="term" value="C:plasma membrane"/>
    <property type="evidence" value="ECO:0007669"/>
    <property type="project" value="UniProtKB-SubCell"/>
</dbReference>
<sequence length="240" mass="25820">MVQVSALDNMLNDVLSHTGAVLFYLLIWGLVFAGTALFLGVFIPFITGDSLLFGSGLVAASTGNINIMILVIGTGIAAFLGDQVGFLLGRHYGRGYLERHGGRRTQAAIVKTESFYSKFGWWSVVIARFMPWARVFVPVVAGVGRMNYFKFLSSNLLGALSWGVGLTLTGYYAATIPGVKSAAYIIAGVLITASVVVGCRTWRIDRAQRRADAAASNHPHRPNPLSTPASGARRPALFHD</sequence>
<evidence type="ECO:0000313" key="10">
    <source>
        <dbReference type="EMBL" id="TFD68912.1"/>
    </source>
</evidence>
<feature type="transmembrane region" description="Helical" evidence="7">
    <location>
        <begin position="156"/>
        <end position="176"/>
    </location>
</feature>
<name>A0A4V3ITU7_9MICO</name>
<comment type="subcellular location">
    <subcellularLocation>
        <location evidence="1 7">Cell membrane</location>
        <topology evidence="1 7">Multi-pass membrane protein</topology>
    </subcellularLocation>
</comment>
<evidence type="ECO:0000256" key="7">
    <source>
        <dbReference type="RuleBase" id="RU367016"/>
    </source>
</evidence>
<evidence type="ECO:0000256" key="6">
    <source>
        <dbReference type="ARBA" id="ARBA00023136"/>
    </source>
</evidence>
<evidence type="ECO:0000256" key="5">
    <source>
        <dbReference type="ARBA" id="ARBA00022989"/>
    </source>
</evidence>
<dbReference type="InterPro" id="IPR032818">
    <property type="entry name" value="DedA-like"/>
</dbReference>
<accession>A0A4V3ITU7</accession>
<feature type="region of interest" description="Disordered" evidence="8">
    <location>
        <begin position="211"/>
        <end position="240"/>
    </location>
</feature>
<protein>
    <submittedName>
        <fullName evidence="10">DedA family protein</fullName>
    </submittedName>
</protein>
<dbReference type="EMBL" id="SOHK01000005">
    <property type="protein sequence ID" value="TFD68912.1"/>
    <property type="molecule type" value="Genomic_DNA"/>
</dbReference>
<keyword evidence="5 7" id="KW-1133">Transmembrane helix</keyword>
<evidence type="ECO:0000256" key="2">
    <source>
        <dbReference type="ARBA" id="ARBA00010792"/>
    </source>
</evidence>
<dbReference type="Proteomes" id="UP000298154">
    <property type="component" value="Unassembled WGS sequence"/>
</dbReference>
<keyword evidence="4 7" id="KW-0812">Transmembrane</keyword>
<feature type="domain" description="VTT" evidence="9">
    <location>
        <begin position="58"/>
        <end position="171"/>
    </location>
</feature>
<evidence type="ECO:0000313" key="11">
    <source>
        <dbReference type="Proteomes" id="UP000298154"/>
    </source>
</evidence>
<evidence type="ECO:0000259" key="9">
    <source>
        <dbReference type="Pfam" id="PF09335"/>
    </source>
</evidence>
<comment type="caution">
    <text evidence="10">The sequence shown here is derived from an EMBL/GenBank/DDBJ whole genome shotgun (WGS) entry which is preliminary data.</text>
</comment>
<dbReference type="InterPro" id="IPR032816">
    <property type="entry name" value="VTT_dom"/>
</dbReference>